<evidence type="ECO:0000259" key="3">
    <source>
        <dbReference type="Pfam" id="PF13649"/>
    </source>
</evidence>
<dbReference type="InterPro" id="IPR029063">
    <property type="entry name" value="SAM-dependent_MTases_sf"/>
</dbReference>
<organism evidence="4 5">
    <name type="scientific">Coralloluteibacterium thermophilum</name>
    <dbReference type="NCBI Taxonomy" id="2707049"/>
    <lineage>
        <taxon>Bacteria</taxon>
        <taxon>Pseudomonadati</taxon>
        <taxon>Pseudomonadota</taxon>
        <taxon>Gammaproteobacteria</taxon>
        <taxon>Lysobacterales</taxon>
        <taxon>Lysobacteraceae</taxon>
        <taxon>Coralloluteibacterium</taxon>
    </lineage>
</organism>
<dbReference type="PANTHER" id="PTHR43861:SF1">
    <property type="entry name" value="TRANS-ACONITATE 2-METHYLTRANSFERASE"/>
    <property type="match status" value="1"/>
</dbReference>
<dbReference type="GO" id="GO:0032259">
    <property type="term" value="P:methylation"/>
    <property type="evidence" value="ECO:0007669"/>
    <property type="project" value="UniProtKB-KW"/>
</dbReference>
<keyword evidence="2" id="KW-0808">Transferase</keyword>
<dbReference type="PANTHER" id="PTHR43861">
    <property type="entry name" value="TRANS-ACONITATE 2-METHYLTRANSFERASE-RELATED"/>
    <property type="match status" value="1"/>
</dbReference>
<sequence>MSTATASPATPASIARAFLPDRWHYHYARSKLASDPLYGGVLEALDGAAMPVLDLGCGIGLLAHYARAHGRPLDYVGVDNDAGKIAQAVAAAERTGLAAARFEVVDLARTFPEAHRGSVVVLDVLQFLPHEAQGRLLAHCAAGLAPGGRLVLRTGLRDGSWRAGMTRAADMASHLIRWMRSAPGELPRREELAARLEALGLRARFAPLWGRTPFNNWLVVAERA</sequence>
<name>A0ABV9NJ32_9GAMM</name>
<proteinExistence type="predicted"/>
<accession>A0ABV9NJ32</accession>
<dbReference type="InterPro" id="IPR041698">
    <property type="entry name" value="Methyltransf_25"/>
</dbReference>
<dbReference type="GO" id="GO:0008168">
    <property type="term" value="F:methyltransferase activity"/>
    <property type="evidence" value="ECO:0007669"/>
    <property type="project" value="UniProtKB-KW"/>
</dbReference>
<keyword evidence="5" id="KW-1185">Reference proteome</keyword>
<dbReference type="CDD" id="cd02440">
    <property type="entry name" value="AdoMet_MTases"/>
    <property type="match status" value="1"/>
</dbReference>
<keyword evidence="1 4" id="KW-0489">Methyltransferase</keyword>
<evidence type="ECO:0000313" key="4">
    <source>
        <dbReference type="EMBL" id="MFC4727740.1"/>
    </source>
</evidence>
<dbReference type="Proteomes" id="UP001595892">
    <property type="component" value="Unassembled WGS sequence"/>
</dbReference>
<evidence type="ECO:0000256" key="1">
    <source>
        <dbReference type="ARBA" id="ARBA00022603"/>
    </source>
</evidence>
<evidence type="ECO:0000256" key="2">
    <source>
        <dbReference type="ARBA" id="ARBA00022679"/>
    </source>
</evidence>
<evidence type="ECO:0000313" key="5">
    <source>
        <dbReference type="Proteomes" id="UP001595892"/>
    </source>
</evidence>
<comment type="caution">
    <text evidence="4">The sequence shown here is derived from an EMBL/GenBank/DDBJ whole genome shotgun (WGS) entry which is preliminary data.</text>
</comment>
<protein>
    <submittedName>
        <fullName evidence="4">Methyltransferase domain-containing protein</fullName>
    </submittedName>
</protein>
<gene>
    <name evidence="4" type="ORF">ACFO3Q_06100</name>
</gene>
<dbReference type="SUPFAM" id="SSF53335">
    <property type="entry name" value="S-adenosyl-L-methionine-dependent methyltransferases"/>
    <property type="match status" value="1"/>
</dbReference>
<reference evidence="5" key="1">
    <citation type="journal article" date="2019" name="Int. J. Syst. Evol. Microbiol.">
        <title>The Global Catalogue of Microorganisms (GCM) 10K type strain sequencing project: providing services to taxonomists for standard genome sequencing and annotation.</title>
        <authorList>
            <consortium name="The Broad Institute Genomics Platform"/>
            <consortium name="The Broad Institute Genome Sequencing Center for Infectious Disease"/>
            <person name="Wu L."/>
            <person name="Ma J."/>
        </authorList>
    </citation>
    <scope>NUCLEOTIDE SEQUENCE [LARGE SCALE GENOMIC DNA]</scope>
    <source>
        <strain evidence="5">CGMCC 1.13574</strain>
    </source>
</reference>
<dbReference type="RefSeq" id="WP_377003753.1">
    <property type="nucleotide sequence ID" value="NZ_JBHSGG010000016.1"/>
</dbReference>
<dbReference type="Gene3D" id="3.40.50.150">
    <property type="entry name" value="Vaccinia Virus protein VP39"/>
    <property type="match status" value="1"/>
</dbReference>
<feature type="domain" description="Methyltransferase" evidence="3">
    <location>
        <begin position="52"/>
        <end position="148"/>
    </location>
</feature>
<dbReference type="Pfam" id="PF13649">
    <property type="entry name" value="Methyltransf_25"/>
    <property type="match status" value="1"/>
</dbReference>
<dbReference type="EMBL" id="JBHSGG010000016">
    <property type="protein sequence ID" value="MFC4727740.1"/>
    <property type="molecule type" value="Genomic_DNA"/>
</dbReference>